<evidence type="ECO:0000256" key="1">
    <source>
        <dbReference type="SAM" id="MobiDB-lite"/>
    </source>
</evidence>
<dbReference type="InterPro" id="IPR011195">
    <property type="entry name" value="UCP010256"/>
</dbReference>
<feature type="domain" description="VWFA" evidence="2">
    <location>
        <begin position="216"/>
        <end position="386"/>
    </location>
</feature>
<organism evidence="3 4">
    <name type="scientific">Nakamurella flavida</name>
    <dbReference type="NCBI Taxonomy" id="363630"/>
    <lineage>
        <taxon>Bacteria</taxon>
        <taxon>Bacillati</taxon>
        <taxon>Actinomycetota</taxon>
        <taxon>Actinomycetes</taxon>
        <taxon>Nakamurellales</taxon>
        <taxon>Nakamurellaceae</taxon>
        <taxon>Nakamurella</taxon>
    </lineage>
</organism>
<evidence type="ECO:0000313" key="3">
    <source>
        <dbReference type="EMBL" id="MBM9475601.1"/>
    </source>
</evidence>
<accession>A0A938YJ85</accession>
<feature type="region of interest" description="Disordered" evidence="1">
    <location>
        <begin position="96"/>
        <end position="140"/>
    </location>
</feature>
<keyword evidence="4" id="KW-1185">Reference proteome</keyword>
<dbReference type="CDD" id="cd00198">
    <property type="entry name" value="vWFA"/>
    <property type="match status" value="1"/>
</dbReference>
<dbReference type="EMBL" id="JAERWL010000005">
    <property type="protein sequence ID" value="MBM9475601.1"/>
    <property type="molecule type" value="Genomic_DNA"/>
</dbReference>
<dbReference type="SUPFAM" id="SSF53300">
    <property type="entry name" value="vWA-like"/>
    <property type="match status" value="1"/>
</dbReference>
<dbReference type="PIRSF" id="PIRSF010256">
    <property type="entry name" value="CoxE_vWa"/>
    <property type="match status" value="1"/>
</dbReference>
<dbReference type="AlphaFoldDB" id="A0A938YJ85"/>
<reference evidence="3" key="1">
    <citation type="submission" date="2021-01" db="EMBL/GenBank/DDBJ databases">
        <title>KCTC 19127 draft genome.</title>
        <authorList>
            <person name="An D."/>
        </authorList>
    </citation>
    <scope>NUCLEOTIDE SEQUENCE</scope>
    <source>
        <strain evidence="3">KCTC 19127</strain>
    </source>
</reference>
<dbReference type="InterPro" id="IPR002035">
    <property type="entry name" value="VWF_A"/>
</dbReference>
<dbReference type="PANTHER" id="PTHR39338">
    <property type="entry name" value="BLL5662 PROTEIN-RELATED"/>
    <property type="match status" value="1"/>
</dbReference>
<evidence type="ECO:0000313" key="4">
    <source>
        <dbReference type="Proteomes" id="UP000663801"/>
    </source>
</evidence>
<dbReference type="InterPro" id="IPR036465">
    <property type="entry name" value="vWFA_dom_sf"/>
</dbReference>
<dbReference type="PANTHER" id="PTHR39338:SF6">
    <property type="entry name" value="BLL5662 PROTEIN"/>
    <property type="match status" value="1"/>
</dbReference>
<evidence type="ECO:0000259" key="2">
    <source>
        <dbReference type="SMART" id="SM00327"/>
    </source>
</evidence>
<protein>
    <submittedName>
        <fullName evidence="3">VWA domain-containing protein</fullName>
    </submittedName>
</protein>
<dbReference type="InterPro" id="IPR008912">
    <property type="entry name" value="Uncharacterised_CoxE"/>
</dbReference>
<comment type="caution">
    <text evidence="3">The sequence shown here is derived from an EMBL/GenBank/DDBJ whole genome shotgun (WGS) entry which is preliminary data.</text>
</comment>
<name>A0A938YJ85_9ACTN</name>
<dbReference type="Proteomes" id="UP000663801">
    <property type="component" value="Unassembled WGS sequence"/>
</dbReference>
<proteinExistence type="predicted"/>
<dbReference type="SMART" id="SM00327">
    <property type="entry name" value="VWA"/>
    <property type="match status" value="1"/>
</dbReference>
<dbReference type="Gene3D" id="3.40.50.410">
    <property type="entry name" value="von Willebrand factor, type A domain"/>
    <property type="match status" value="1"/>
</dbReference>
<dbReference type="Pfam" id="PF05762">
    <property type="entry name" value="VWA_CoxE"/>
    <property type="match status" value="1"/>
</dbReference>
<sequence length="391" mass="41787">MSAGPAGDSGSSAAAVGPLAPVVRDGAAILIGFTRALTAAGLVIGPARSATFLAATAALHVDDPTDVYWAGRACLTAGPDDIPVYDAAFAAYFGGRRPRRPPGAPPPVTVLRSVLPESQPPAGGPDQDDDEEPPIRAEASGADILRHRDLALLSAAERAELARMLALLRPGLPWRTSRRRRPARRGAVDPRGTVRRVMAAGGEPQRPARQRRRVRPRRIVLLVDISGSMTAYADSLLRFAHVLARRRPADVEVFTMGTRLTRVTRALASRDPDRALAAAAQAIPDYSGGTRLGEVLRAFVDRWGRRGTARGAVVVVFSDGWERGAPDLLAEQAARLRRLAHTLVWVNPHKGKDGYRPLQGGIVAVLPSVDHFLAGHSLATLQDLVEVMRDA</sequence>
<gene>
    <name evidence="3" type="ORF">JL107_03990</name>
</gene>